<accession>A0A517MSY5</accession>
<dbReference type="OrthoDB" id="6960201at2"/>
<keyword evidence="2" id="KW-1185">Reference proteome</keyword>
<dbReference type="EMBL" id="CP036263">
    <property type="protein sequence ID" value="QDS98005.1"/>
    <property type="molecule type" value="Genomic_DNA"/>
</dbReference>
<protein>
    <recommendedName>
        <fullName evidence="3">DUF2513 domain-containing protein</fullName>
    </recommendedName>
</protein>
<dbReference type="Proteomes" id="UP000319852">
    <property type="component" value="Chromosome"/>
</dbReference>
<evidence type="ECO:0008006" key="3">
    <source>
        <dbReference type="Google" id="ProtNLM"/>
    </source>
</evidence>
<dbReference type="AlphaFoldDB" id="A0A517MSY5"/>
<dbReference type="InterPro" id="IPR019650">
    <property type="entry name" value="DUF2513"/>
</dbReference>
<proteinExistence type="predicted"/>
<organism evidence="1 2">
    <name type="scientific">Adhaeretor mobilis</name>
    <dbReference type="NCBI Taxonomy" id="1930276"/>
    <lineage>
        <taxon>Bacteria</taxon>
        <taxon>Pseudomonadati</taxon>
        <taxon>Planctomycetota</taxon>
        <taxon>Planctomycetia</taxon>
        <taxon>Pirellulales</taxon>
        <taxon>Lacipirellulaceae</taxon>
        <taxon>Adhaeretor</taxon>
    </lineage>
</organism>
<dbReference type="RefSeq" id="WP_145058839.1">
    <property type="nucleotide sequence ID" value="NZ_CP036263.1"/>
</dbReference>
<reference evidence="1 2" key="1">
    <citation type="submission" date="2019-02" db="EMBL/GenBank/DDBJ databases">
        <title>Deep-cultivation of Planctomycetes and their phenomic and genomic characterization uncovers novel biology.</title>
        <authorList>
            <person name="Wiegand S."/>
            <person name="Jogler M."/>
            <person name="Boedeker C."/>
            <person name="Pinto D."/>
            <person name="Vollmers J."/>
            <person name="Rivas-Marin E."/>
            <person name="Kohn T."/>
            <person name="Peeters S.H."/>
            <person name="Heuer A."/>
            <person name="Rast P."/>
            <person name="Oberbeckmann S."/>
            <person name="Bunk B."/>
            <person name="Jeske O."/>
            <person name="Meyerdierks A."/>
            <person name="Storesund J.E."/>
            <person name="Kallscheuer N."/>
            <person name="Luecker S."/>
            <person name="Lage O.M."/>
            <person name="Pohl T."/>
            <person name="Merkel B.J."/>
            <person name="Hornburger P."/>
            <person name="Mueller R.-W."/>
            <person name="Bruemmer F."/>
            <person name="Labrenz M."/>
            <person name="Spormann A.M."/>
            <person name="Op den Camp H."/>
            <person name="Overmann J."/>
            <person name="Amann R."/>
            <person name="Jetten M.S.M."/>
            <person name="Mascher T."/>
            <person name="Medema M.H."/>
            <person name="Devos D.P."/>
            <person name="Kaster A.-K."/>
            <person name="Ovreas L."/>
            <person name="Rohde M."/>
            <person name="Galperin M.Y."/>
            <person name="Jogler C."/>
        </authorList>
    </citation>
    <scope>NUCLEOTIDE SEQUENCE [LARGE SCALE GENOMIC DNA]</scope>
    <source>
        <strain evidence="1 2">HG15A2</strain>
    </source>
</reference>
<sequence length="252" mass="29563">MKRDIDLARELLLDIENRGIDCSMSVLRSGPNQENEERIRYHLRLLIDAGLLKEVDRTSTGIPCLRLTHDGHELLELARNEGRWRQAKSACQQRIGGLSLSVIRQLLIRSALRPRYGRRFRPFVAEGRYEVDRYREFDHYRPQNHYRTRPAYRAEPYRYETIRDENAVYGPGSYAPMEGEDMIDTRAADARDWWTDGVDQGEPRYAEPRCVRTRFAGYEMNGRDSYQRNGIDLDGDGRIDLEFETTLPDYLI</sequence>
<dbReference type="Pfam" id="PF10711">
    <property type="entry name" value="DUF2513"/>
    <property type="match status" value="1"/>
</dbReference>
<gene>
    <name evidence="1" type="ORF">HG15A2_12750</name>
</gene>
<dbReference type="KEGG" id="amob:HG15A2_12750"/>
<evidence type="ECO:0000313" key="2">
    <source>
        <dbReference type="Proteomes" id="UP000319852"/>
    </source>
</evidence>
<name>A0A517MSY5_9BACT</name>
<evidence type="ECO:0000313" key="1">
    <source>
        <dbReference type="EMBL" id="QDS98005.1"/>
    </source>
</evidence>